<name>A0A418Q584_9CORY</name>
<dbReference type="PANTHER" id="PTHR43767:SF1">
    <property type="entry name" value="NONRIBOSOMAL PEPTIDE SYNTHASE PES1 (EUROFUNG)-RELATED"/>
    <property type="match status" value="1"/>
</dbReference>
<dbReference type="OrthoDB" id="56621at2"/>
<dbReference type="AlphaFoldDB" id="A0A418Q584"/>
<evidence type="ECO:0000256" key="1">
    <source>
        <dbReference type="SAM" id="MobiDB-lite"/>
    </source>
</evidence>
<dbReference type="InterPro" id="IPR000873">
    <property type="entry name" value="AMP-dep_synth/lig_dom"/>
</dbReference>
<gene>
    <name evidence="4" type="ORF">D3M95_09915</name>
</gene>
<dbReference type="InterPro" id="IPR045851">
    <property type="entry name" value="AMP-bd_C_sf"/>
</dbReference>
<feature type="region of interest" description="Disordered" evidence="1">
    <location>
        <begin position="1"/>
        <end position="51"/>
    </location>
</feature>
<dbReference type="Pfam" id="PF13193">
    <property type="entry name" value="AMP-binding_C"/>
    <property type="match status" value="1"/>
</dbReference>
<evidence type="ECO:0000259" key="2">
    <source>
        <dbReference type="Pfam" id="PF00501"/>
    </source>
</evidence>
<feature type="compositionally biased region" description="Basic residues" evidence="1">
    <location>
        <begin position="30"/>
        <end position="43"/>
    </location>
</feature>
<evidence type="ECO:0000313" key="5">
    <source>
        <dbReference type="Proteomes" id="UP000285278"/>
    </source>
</evidence>
<evidence type="ECO:0000313" key="4">
    <source>
        <dbReference type="EMBL" id="RIX33690.1"/>
    </source>
</evidence>
<proteinExistence type="predicted"/>
<dbReference type="STRING" id="1451189.CFAL_10735"/>
<accession>A0A418Q584</accession>
<keyword evidence="5" id="KW-1185">Reference proteome</keyword>
<protein>
    <submittedName>
        <fullName evidence="4">Acyl-CoA synthetase</fullName>
    </submittedName>
</protein>
<dbReference type="Pfam" id="PF00501">
    <property type="entry name" value="AMP-binding"/>
    <property type="match status" value="1"/>
</dbReference>
<organism evidence="4 5">
    <name type="scientific">Corynebacterium falsenii</name>
    <dbReference type="NCBI Taxonomy" id="108486"/>
    <lineage>
        <taxon>Bacteria</taxon>
        <taxon>Bacillati</taxon>
        <taxon>Actinomycetota</taxon>
        <taxon>Actinomycetes</taxon>
        <taxon>Mycobacteriales</taxon>
        <taxon>Corynebacteriaceae</taxon>
        <taxon>Corynebacterium</taxon>
    </lineage>
</organism>
<dbReference type="Gene3D" id="3.40.50.12780">
    <property type="entry name" value="N-terminal domain of ligase-like"/>
    <property type="match status" value="1"/>
</dbReference>
<dbReference type="Proteomes" id="UP000285278">
    <property type="component" value="Unassembled WGS sequence"/>
</dbReference>
<reference evidence="4 5" key="1">
    <citation type="submission" date="2018-09" db="EMBL/GenBank/DDBJ databases">
        <title>Optimization and identification of Corynebacterium falsenii FN1-14 from fish paste.</title>
        <authorList>
            <person name="Daroonpunt R."/>
            <person name="Tanasupawat S."/>
        </authorList>
    </citation>
    <scope>NUCLEOTIDE SEQUENCE [LARGE SCALE GENOMIC DNA]</scope>
    <source>
        <strain evidence="4 5">FN1-14</strain>
    </source>
</reference>
<dbReference type="EMBL" id="QXJK01000013">
    <property type="protein sequence ID" value="RIX33690.1"/>
    <property type="molecule type" value="Genomic_DNA"/>
</dbReference>
<dbReference type="GO" id="GO:0016878">
    <property type="term" value="F:acid-thiol ligase activity"/>
    <property type="evidence" value="ECO:0007669"/>
    <property type="project" value="UniProtKB-ARBA"/>
</dbReference>
<dbReference type="InterPro" id="IPR050237">
    <property type="entry name" value="ATP-dep_AMP-bd_enzyme"/>
</dbReference>
<dbReference type="Gene3D" id="3.30.300.30">
    <property type="match status" value="1"/>
</dbReference>
<sequence>MRPRRSSHDRRCHRHHQRVRLQPACSHDQQRRRPHGQGHRRHVLGTSSSRRSRDALETTFLAGATGLTRRPALLACSAGLFRCPTGLPAASSHTDSRSEDPTMHKHNTYVSAQLNVSQMLKSLKPLMRAGVIRTGGLKESKTLIGATNRWGMSLAALVETGAASYPDRTAIIDDDGSLTFTEVRDQGRALAKSLRSLSTADGSDLRSMSLIVRNSRYMVLGLIAAAYNGMETKILNPASSLTQLQNIALEYPSDATLIDAEFTDVIAGLDVENKIITAESSAPEDADAPSVAGYARASDLIERGATEYRNVALPKHPKQQPTVIMSSGTRGVPKAVMLPVPKTPKVLGSILDKIPFRRNDVIQLSVSMFHAWGWLNLHIGLATGSTLITHRIIEPVRDAAEMEKYRVTAIISAAVYLRDLLDEVEKTGADASTVRFIVSAGNAIPPELVFHLNKRFGDGKGVVHNFYGSTEHGQITVATAEDMLDDPTTAGRPGPGVRLAIIGEDNQPVAPGETGVIYSSNSMTSVGYLSDSDSTDVVDGMLSTGDKGFVDAKGRLYVGSRADDMVIRGGENIHPRVIEEFLLTLPQIDDVFVIGNQDDIVAKLTAYIIEAEEITDEDLNNAVLAGVSKFSALDSIIRVSELPRNDSGKVVPRLLPQA</sequence>
<dbReference type="SUPFAM" id="SSF56801">
    <property type="entry name" value="Acetyl-CoA synthetase-like"/>
    <property type="match status" value="1"/>
</dbReference>
<feature type="domain" description="AMP-binding enzyme C-terminal" evidence="3">
    <location>
        <begin position="578"/>
        <end position="649"/>
    </location>
</feature>
<feature type="compositionally biased region" description="Basic residues" evidence="1">
    <location>
        <begin position="1"/>
        <end position="19"/>
    </location>
</feature>
<comment type="caution">
    <text evidence="4">The sequence shown here is derived from an EMBL/GenBank/DDBJ whole genome shotgun (WGS) entry which is preliminary data.</text>
</comment>
<dbReference type="InterPro" id="IPR025110">
    <property type="entry name" value="AMP-bd_C"/>
</dbReference>
<dbReference type="CDD" id="cd04433">
    <property type="entry name" value="AFD_class_I"/>
    <property type="match status" value="1"/>
</dbReference>
<feature type="domain" description="AMP-dependent synthetase/ligase" evidence="2">
    <location>
        <begin position="159"/>
        <end position="529"/>
    </location>
</feature>
<dbReference type="InterPro" id="IPR042099">
    <property type="entry name" value="ANL_N_sf"/>
</dbReference>
<evidence type="ECO:0000259" key="3">
    <source>
        <dbReference type="Pfam" id="PF13193"/>
    </source>
</evidence>
<dbReference type="PANTHER" id="PTHR43767">
    <property type="entry name" value="LONG-CHAIN-FATTY-ACID--COA LIGASE"/>
    <property type="match status" value="1"/>
</dbReference>